<dbReference type="AlphaFoldDB" id="C4J8M6"/>
<evidence type="ECO:0000256" key="1">
    <source>
        <dbReference type="SAM" id="MobiDB-lite"/>
    </source>
</evidence>
<dbReference type="OrthoDB" id="2159384at2759"/>
<protein>
    <submittedName>
        <fullName evidence="2">Uncharacterized protein</fullName>
    </submittedName>
</protein>
<dbReference type="GeneID" id="103640531"/>
<feature type="region of interest" description="Disordered" evidence="1">
    <location>
        <begin position="1"/>
        <end position="28"/>
    </location>
</feature>
<name>C4J8M6_MAIZE</name>
<accession>C4J8M6</accession>
<organism evidence="2">
    <name type="scientific">Zea mays</name>
    <name type="common">Maize</name>
    <dbReference type="NCBI Taxonomy" id="4577"/>
    <lineage>
        <taxon>Eukaryota</taxon>
        <taxon>Viridiplantae</taxon>
        <taxon>Streptophyta</taxon>
        <taxon>Embryophyta</taxon>
        <taxon>Tracheophyta</taxon>
        <taxon>Spermatophyta</taxon>
        <taxon>Magnoliopsida</taxon>
        <taxon>Liliopsida</taxon>
        <taxon>Poales</taxon>
        <taxon>Poaceae</taxon>
        <taxon>PACMAD clade</taxon>
        <taxon>Panicoideae</taxon>
        <taxon>Andropogonodae</taxon>
        <taxon>Andropogoneae</taxon>
        <taxon>Tripsacinae</taxon>
        <taxon>Zea</taxon>
    </lineage>
</organism>
<proteinExistence type="evidence at transcript level"/>
<dbReference type="EMBL" id="BT087173">
    <property type="protein sequence ID" value="ACR37526.1"/>
    <property type="molecule type" value="mRNA"/>
</dbReference>
<feature type="compositionally biased region" description="Polar residues" evidence="1">
    <location>
        <begin position="1"/>
        <end position="13"/>
    </location>
</feature>
<dbReference type="KEGG" id="zma:103640531"/>
<evidence type="ECO:0000313" key="2">
    <source>
        <dbReference type="EMBL" id="ACR37526.1"/>
    </source>
</evidence>
<sequence>MTAKQNLEMSSDMPSEGDRLLDSSNHTV</sequence>
<reference evidence="2" key="1">
    <citation type="journal article" date="2009" name="PLoS Genet.">
        <title>Sequencing, mapping, and analysis of 27,455 maize full-length cDNAs.</title>
        <authorList>
            <person name="Soderlund C."/>
            <person name="Descour A."/>
            <person name="Kudrna D."/>
            <person name="Bomhoff M."/>
            <person name="Boyd L."/>
            <person name="Currie J."/>
            <person name="Angelova A."/>
            <person name="Collura K."/>
            <person name="Wissotski M."/>
            <person name="Ashley E."/>
            <person name="Morrow D."/>
            <person name="Fernandes J."/>
            <person name="Walbot V."/>
            <person name="Yu Y."/>
        </authorList>
    </citation>
    <scope>NUCLEOTIDE SEQUENCE</scope>
    <source>
        <strain evidence="2">B73</strain>
    </source>
</reference>
<dbReference type="RefSeq" id="NP_001334153.1">
    <property type="nucleotide sequence ID" value="NM_001347224.1"/>
</dbReference>